<keyword evidence="3" id="KW-1185">Reference proteome</keyword>
<protein>
    <submittedName>
        <fullName evidence="2">Uncharacterized protein</fullName>
    </submittedName>
</protein>
<accession>A0ABQ8QAI0</accession>
<organism evidence="2 3">
    <name type="scientific">Lentinula boryana</name>
    <dbReference type="NCBI Taxonomy" id="40481"/>
    <lineage>
        <taxon>Eukaryota</taxon>
        <taxon>Fungi</taxon>
        <taxon>Dikarya</taxon>
        <taxon>Basidiomycota</taxon>
        <taxon>Agaricomycotina</taxon>
        <taxon>Agaricomycetes</taxon>
        <taxon>Agaricomycetidae</taxon>
        <taxon>Agaricales</taxon>
        <taxon>Marasmiineae</taxon>
        <taxon>Omphalotaceae</taxon>
        <taxon>Lentinula</taxon>
    </lineage>
</organism>
<name>A0ABQ8QAI0_9AGAR</name>
<dbReference type="EMBL" id="MU790651">
    <property type="protein sequence ID" value="KAJ3995496.1"/>
    <property type="molecule type" value="Genomic_DNA"/>
</dbReference>
<gene>
    <name evidence="2" type="ORF">F5050DRAFT_296734</name>
</gene>
<reference evidence="2" key="1">
    <citation type="submission" date="2022-08" db="EMBL/GenBank/DDBJ databases">
        <authorList>
            <consortium name="DOE Joint Genome Institute"/>
            <person name="Min B."/>
            <person name="Riley R."/>
            <person name="Sierra-Patev S."/>
            <person name="Naranjo-Ortiz M."/>
            <person name="Looney B."/>
            <person name="Konkel Z."/>
            <person name="Slot J.C."/>
            <person name="Sakamoto Y."/>
            <person name="Steenwyk J.L."/>
            <person name="Rokas A."/>
            <person name="Carro J."/>
            <person name="Camarero S."/>
            <person name="Ferreira P."/>
            <person name="Molpeceres G."/>
            <person name="Ruiz-Duenas F.J."/>
            <person name="Serrano A."/>
            <person name="Henrissat B."/>
            <person name="Drula E."/>
            <person name="Hughes K.W."/>
            <person name="Mata J.L."/>
            <person name="Ishikawa N.K."/>
            <person name="Vargas-Isla R."/>
            <person name="Ushijima S."/>
            <person name="Smith C.A."/>
            <person name="Ahrendt S."/>
            <person name="Andreopoulos W."/>
            <person name="He G."/>
            <person name="Labutti K."/>
            <person name="Lipzen A."/>
            <person name="Ng V."/>
            <person name="Sandor L."/>
            <person name="Barry K."/>
            <person name="Martinez A.T."/>
            <person name="Xiao Y."/>
            <person name="Gibbons J.G."/>
            <person name="Terashima K."/>
            <person name="Hibbett D.S."/>
            <person name="Grigoriev I.V."/>
        </authorList>
    </citation>
    <scope>NUCLEOTIDE SEQUENCE</scope>
    <source>
        <strain evidence="2">TFB10827</strain>
    </source>
</reference>
<evidence type="ECO:0000256" key="1">
    <source>
        <dbReference type="SAM" id="MobiDB-lite"/>
    </source>
</evidence>
<evidence type="ECO:0000313" key="3">
    <source>
        <dbReference type="Proteomes" id="UP001163828"/>
    </source>
</evidence>
<evidence type="ECO:0000313" key="2">
    <source>
        <dbReference type="EMBL" id="KAJ3995496.1"/>
    </source>
</evidence>
<sequence>MSSKPNGTPASITDDNTHTQSESSSVHQDIPLIANLLSETHLDESNRELTEFDLAGLLKQIDGANGVLNGVEDKLDGVLNNLDSLLAALESAGDQSSSGGVTEDPATAPNDGDAKESKEIGEDNS</sequence>
<proteinExistence type="predicted"/>
<dbReference type="Proteomes" id="UP001163828">
    <property type="component" value="Unassembled WGS sequence"/>
</dbReference>
<feature type="compositionally biased region" description="Basic and acidic residues" evidence="1">
    <location>
        <begin position="112"/>
        <end position="125"/>
    </location>
</feature>
<feature type="region of interest" description="Disordered" evidence="1">
    <location>
        <begin position="91"/>
        <end position="125"/>
    </location>
</feature>
<feature type="region of interest" description="Disordered" evidence="1">
    <location>
        <begin position="1"/>
        <end position="27"/>
    </location>
</feature>
<comment type="caution">
    <text evidence="2">The sequence shown here is derived from an EMBL/GenBank/DDBJ whole genome shotgun (WGS) entry which is preliminary data.</text>
</comment>